<feature type="disulfide bond" evidence="2">
    <location>
        <begin position="185"/>
        <end position="186"/>
    </location>
</feature>
<dbReference type="SUPFAM" id="SSF55486">
    <property type="entry name" value="Metalloproteases ('zincins'), catalytic domain"/>
    <property type="match status" value="1"/>
</dbReference>
<evidence type="ECO:0000259" key="3">
    <source>
        <dbReference type="PROSITE" id="PS51864"/>
    </source>
</evidence>
<comment type="cofactor">
    <cofactor evidence="1">
        <name>Zn(2+)</name>
        <dbReference type="ChEBI" id="CHEBI:29105"/>
    </cofactor>
</comment>
<sequence length="216" mass="23863">MTLYSNSNHSNLPPSIAVGNEDVKVVGVDVGGEGDGFGMKRRCLRIKTWEDEATSRDGRESNCFKGNLIEAPVWMMTFTSATQAKQETGPHKSEEGNQSEYLVEDDSFMTSNYSLGSGVAATAIAEPIWDFGVIPYEIDANFDDAHRELFKQAMRHLENSTCVKVVERKEEHQNYIFFTEKACGCCSFVGKRGNGPQSIGIGENCELPRSGEIMQA</sequence>
<organism evidence="4 5">
    <name type="scientific">Orchesella dallaii</name>
    <dbReference type="NCBI Taxonomy" id="48710"/>
    <lineage>
        <taxon>Eukaryota</taxon>
        <taxon>Metazoa</taxon>
        <taxon>Ecdysozoa</taxon>
        <taxon>Arthropoda</taxon>
        <taxon>Hexapoda</taxon>
        <taxon>Collembola</taxon>
        <taxon>Entomobryomorpha</taxon>
        <taxon>Entomobryoidea</taxon>
        <taxon>Orchesellidae</taxon>
        <taxon>Orchesellinae</taxon>
        <taxon>Orchesella</taxon>
    </lineage>
</organism>
<feature type="domain" description="Peptidase M12A" evidence="3">
    <location>
        <begin position="120"/>
        <end position="216"/>
    </location>
</feature>
<dbReference type="InterPro" id="IPR006026">
    <property type="entry name" value="Peptidase_Metallo"/>
</dbReference>
<comment type="caution">
    <text evidence="2">Lacks conserved residue(s) required for the propagation of feature annotation.</text>
</comment>
<dbReference type="SMART" id="SM00235">
    <property type="entry name" value="ZnMc"/>
    <property type="match status" value="1"/>
</dbReference>
<comment type="caution">
    <text evidence="4">The sequence shown here is derived from an EMBL/GenBank/DDBJ whole genome shotgun (WGS) entry which is preliminary data.</text>
</comment>
<gene>
    <name evidence="4" type="ORF">ODALV1_LOCUS27398</name>
</gene>
<name>A0ABP1RXM9_9HEXA</name>
<dbReference type="PANTHER" id="PTHR10127">
    <property type="entry name" value="DISCOIDIN, CUB, EGF, LAMININ , AND ZINC METALLOPROTEASE DOMAIN CONTAINING"/>
    <property type="match status" value="1"/>
</dbReference>
<evidence type="ECO:0000256" key="2">
    <source>
        <dbReference type="PROSITE-ProRule" id="PRU01211"/>
    </source>
</evidence>
<evidence type="ECO:0000313" key="5">
    <source>
        <dbReference type="Proteomes" id="UP001642540"/>
    </source>
</evidence>
<dbReference type="InterPro" id="IPR001506">
    <property type="entry name" value="Peptidase_M12A"/>
</dbReference>
<feature type="disulfide bond" evidence="2">
    <location>
        <begin position="183"/>
        <end position="205"/>
    </location>
</feature>
<keyword evidence="2" id="KW-1015">Disulfide bond</keyword>
<dbReference type="Proteomes" id="UP001642540">
    <property type="component" value="Unassembled WGS sequence"/>
</dbReference>
<evidence type="ECO:0000313" key="4">
    <source>
        <dbReference type="EMBL" id="CAL8138513.1"/>
    </source>
</evidence>
<dbReference type="Gene3D" id="3.40.390.10">
    <property type="entry name" value="Collagenase (Catalytic Domain)"/>
    <property type="match status" value="1"/>
</dbReference>
<dbReference type="PROSITE" id="PS51864">
    <property type="entry name" value="ASTACIN"/>
    <property type="match status" value="1"/>
</dbReference>
<keyword evidence="5" id="KW-1185">Reference proteome</keyword>
<reference evidence="4 5" key="1">
    <citation type="submission" date="2024-08" db="EMBL/GenBank/DDBJ databases">
        <authorList>
            <person name="Cucini C."/>
            <person name="Frati F."/>
        </authorList>
    </citation>
    <scope>NUCLEOTIDE SEQUENCE [LARGE SCALE GENOMIC DNA]</scope>
</reference>
<evidence type="ECO:0000256" key="1">
    <source>
        <dbReference type="ARBA" id="ARBA00001947"/>
    </source>
</evidence>
<proteinExistence type="predicted"/>
<dbReference type="EMBL" id="CAXLJM020000124">
    <property type="protein sequence ID" value="CAL8138513.1"/>
    <property type="molecule type" value="Genomic_DNA"/>
</dbReference>
<dbReference type="Pfam" id="PF01400">
    <property type="entry name" value="Astacin"/>
    <property type="match status" value="1"/>
</dbReference>
<protein>
    <recommendedName>
        <fullName evidence="3">Peptidase M12A domain-containing protein</fullName>
    </recommendedName>
</protein>
<dbReference type="PANTHER" id="PTHR10127:SF861">
    <property type="entry name" value="DORSAL-VENTRAL PATTERNING PROTEIN TOLLOID-RELATED"/>
    <property type="match status" value="1"/>
</dbReference>
<dbReference type="InterPro" id="IPR024079">
    <property type="entry name" value="MetalloPept_cat_dom_sf"/>
</dbReference>
<accession>A0ABP1RXM9</accession>